<dbReference type="OrthoDB" id="9803238at2"/>
<dbReference type="CDD" id="cd03786">
    <property type="entry name" value="GTB_UDP-GlcNAc_2-Epimerase"/>
    <property type="match status" value="1"/>
</dbReference>
<dbReference type="GO" id="GO:0008761">
    <property type="term" value="F:UDP-N-acetylglucosamine 2-epimerase activity"/>
    <property type="evidence" value="ECO:0007669"/>
    <property type="project" value="UniProtKB-EC"/>
</dbReference>
<reference evidence="7 8" key="1">
    <citation type="submission" date="2019-03" db="EMBL/GenBank/DDBJ databases">
        <title>Genomic Encyclopedia of Type Strains, Phase IV (KMG-IV): sequencing the most valuable type-strain genomes for metagenomic binning, comparative biology and taxonomic classification.</title>
        <authorList>
            <person name="Goeker M."/>
        </authorList>
    </citation>
    <scope>NUCLEOTIDE SEQUENCE [LARGE SCALE GENOMIC DNA]</scope>
    <source>
        <strain evidence="7 8">DSM 20467</strain>
    </source>
</reference>
<dbReference type="SUPFAM" id="SSF53756">
    <property type="entry name" value="UDP-Glycosyltransferase/glycogen phosphorylase"/>
    <property type="match status" value="1"/>
</dbReference>
<organism evidence="7 8">
    <name type="scientific">Pectinatus cerevisiiphilus</name>
    <dbReference type="NCBI Taxonomy" id="86956"/>
    <lineage>
        <taxon>Bacteria</taxon>
        <taxon>Bacillati</taxon>
        <taxon>Bacillota</taxon>
        <taxon>Negativicutes</taxon>
        <taxon>Selenomonadales</taxon>
        <taxon>Selenomonadaceae</taxon>
        <taxon>Pectinatus</taxon>
    </lineage>
</organism>
<dbReference type="InterPro" id="IPR003331">
    <property type="entry name" value="UDP_GlcNAc_Epimerase_2_dom"/>
</dbReference>
<dbReference type="RefSeq" id="WP_132549713.1">
    <property type="nucleotide sequence ID" value="NZ_SMAA01000009.1"/>
</dbReference>
<dbReference type="InterPro" id="IPR029767">
    <property type="entry name" value="WecB-like"/>
</dbReference>
<evidence type="ECO:0000256" key="5">
    <source>
        <dbReference type="RuleBase" id="RU003513"/>
    </source>
</evidence>
<evidence type="ECO:0000313" key="7">
    <source>
        <dbReference type="EMBL" id="TCS78718.1"/>
    </source>
</evidence>
<keyword evidence="1 5" id="KW-0413">Isomerase</keyword>
<evidence type="ECO:0000256" key="1">
    <source>
        <dbReference type="ARBA" id="ARBA00023235"/>
    </source>
</evidence>
<feature type="domain" description="UDP-N-acetylglucosamine 2-epimerase" evidence="6">
    <location>
        <begin position="26"/>
        <end position="368"/>
    </location>
</feature>
<evidence type="ECO:0000259" key="6">
    <source>
        <dbReference type="Pfam" id="PF02350"/>
    </source>
</evidence>
<sequence length="388" mass="43755">MKEKIKVMTVFGTRPEAIKMAPVILELAKSDKIDPVIAVTAQHREMLDQVLQLFNIKPDYDLNIMAAGQTLFDITTKAMQGLDKILTKENPDMVLVHGDTTTTFAGALAAYYHETAVGHVEAGLRTNNKYSPFPEEMNRKLTGALADLHFAPTQVSHENLRKENVPEKNIFVTGNTVIDALHRIVGDEYKFSNEMLHGIDYANRRIILVTTHRRENLGEPMRHVYKAMKEIVAEYPDVEVVFPVHKNPKVREVVNEELGGLERVHLIDPLDYEPFANLMHRSYLIMTDSGGIQEEAPSLGKPVLVLRDTTERPEAVDAGTVKLIGTEKKRVYNEVKYLLDDKAEYMRMASTCNPYGDGKAAKRIVEAILYYYGFTDVLPPVFSPSVKK</sequence>
<name>A0A4R3K7E9_9FIRM</name>
<comment type="similarity">
    <text evidence="2 5">Belongs to the UDP-N-acetylglucosamine 2-epimerase family.</text>
</comment>
<evidence type="ECO:0000313" key="8">
    <source>
        <dbReference type="Proteomes" id="UP000295188"/>
    </source>
</evidence>
<dbReference type="AlphaFoldDB" id="A0A4R3K7E9"/>
<dbReference type="EC" id="5.1.3.14" evidence="3"/>
<dbReference type="FunFam" id="3.40.50.2000:FF:000043">
    <property type="entry name" value="UDP-N-acetylglucosamine 2-epimerase"/>
    <property type="match status" value="1"/>
</dbReference>
<proteinExistence type="inferred from homology"/>
<gene>
    <name evidence="7" type="ORF">EDC37_10976</name>
</gene>
<evidence type="ECO:0000256" key="2">
    <source>
        <dbReference type="ARBA" id="ARBA00038209"/>
    </source>
</evidence>
<dbReference type="Proteomes" id="UP000295188">
    <property type="component" value="Unassembled WGS sequence"/>
</dbReference>
<protein>
    <recommendedName>
        <fullName evidence="3">UDP-N-acetylglucosamine 2-epimerase (non-hydrolyzing)</fullName>
        <ecNumber evidence="3">5.1.3.14</ecNumber>
    </recommendedName>
    <alternativeName>
        <fullName evidence="4">UDP-GlcNAc-2-epimerase</fullName>
    </alternativeName>
</protein>
<dbReference type="NCBIfam" id="TIGR00236">
    <property type="entry name" value="wecB"/>
    <property type="match status" value="1"/>
</dbReference>
<dbReference type="Gene3D" id="3.40.50.2000">
    <property type="entry name" value="Glycogen Phosphorylase B"/>
    <property type="match status" value="2"/>
</dbReference>
<dbReference type="PANTHER" id="PTHR43174">
    <property type="entry name" value="UDP-N-ACETYLGLUCOSAMINE 2-EPIMERASE"/>
    <property type="match status" value="1"/>
</dbReference>
<accession>A0A4R3K7E9</accession>
<dbReference type="PANTHER" id="PTHR43174:SF2">
    <property type="entry name" value="UDP-N-ACETYLGLUCOSAMINE 2-EPIMERASE"/>
    <property type="match status" value="1"/>
</dbReference>
<comment type="caution">
    <text evidence="7">The sequence shown here is derived from an EMBL/GenBank/DDBJ whole genome shotgun (WGS) entry which is preliminary data.</text>
</comment>
<dbReference type="EMBL" id="SMAA01000009">
    <property type="protein sequence ID" value="TCS78718.1"/>
    <property type="molecule type" value="Genomic_DNA"/>
</dbReference>
<keyword evidence="8" id="KW-1185">Reference proteome</keyword>
<evidence type="ECO:0000256" key="3">
    <source>
        <dbReference type="ARBA" id="ARBA00038858"/>
    </source>
</evidence>
<evidence type="ECO:0000256" key="4">
    <source>
        <dbReference type="ARBA" id="ARBA00079400"/>
    </source>
</evidence>
<dbReference type="Pfam" id="PF02350">
    <property type="entry name" value="Epimerase_2"/>
    <property type="match status" value="1"/>
</dbReference>